<feature type="domain" description="Myb-like" evidence="1">
    <location>
        <begin position="16"/>
        <end position="66"/>
    </location>
</feature>
<accession>A0ABR2KFP7</accession>
<dbReference type="SUPFAM" id="SSF46689">
    <property type="entry name" value="Homeodomain-like"/>
    <property type="match status" value="2"/>
</dbReference>
<evidence type="ECO:0000313" key="3">
    <source>
        <dbReference type="EMBL" id="KAK8889949.1"/>
    </source>
</evidence>
<comment type="caution">
    <text evidence="3">The sequence shown here is derived from an EMBL/GenBank/DDBJ whole genome shotgun (WGS) entry which is preliminary data.</text>
</comment>
<sequence length="217" mass="26446">MICKTIHELVPMKQTRKNYSRRMFTKEEDEKLLILVEKHEKDWRKISNDMIDRSIRQCKERYFHYLSPNIKKEKWTDEEDMILLMNIRKLGKKWKVLEKLFPGRTEIDIRNRYYVLIRKISKSVRKQISGVGNKKKICNDKEKMKKFEIINNNVENTNSKDDIKNEINMLSSDKNDNNNFLFDTLIEPNDEDYNWEEEEDYDAKFSDFSFEESLYFI</sequence>
<evidence type="ECO:0000313" key="4">
    <source>
        <dbReference type="Proteomes" id="UP001470230"/>
    </source>
</evidence>
<dbReference type="InterPro" id="IPR001005">
    <property type="entry name" value="SANT/Myb"/>
</dbReference>
<gene>
    <name evidence="3" type="ORF">M9Y10_034705</name>
</gene>
<feature type="domain" description="Myb-like" evidence="1">
    <location>
        <begin position="67"/>
        <end position="117"/>
    </location>
</feature>
<organism evidence="3 4">
    <name type="scientific">Tritrichomonas musculus</name>
    <dbReference type="NCBI Taxonomy" id="1915356"/>
    <lineage>
        <taxon>Eukaryota</taxon>
        <taxon>Metamonada</taxon>
        <taxon>Parabasalia</taxon>
        <taxon>Tritrichomonadida</taxon>
        <taxon>Tritrichomonadidae</taxon>
        <taxon>Tritrichomonas</taxon>
    </lineage>
</organism>
<dbReference type="Proteomes" id="UP001470230">
    <property type="component" value="Unassembled WGS sequence"/>
</dbReference>
<dbReference type="CDD" id="cd00167">
    <property type="entry name" value="SANT"/>
    <property type="match status" value="2"/>
</dbReference>
<dbReference type="PANTHER" id="PTHR45614:SF253">
    <property type="entry name" value="CHROMOSOME UNDETERMINED SCAFFOLD_38, WHOLE GENOME SHOTGUN SEQUENCE"/>
    <property type="match status" value="1"/>
</dbReference>
<feature type="domain" description="HTH myb-type" evidence="2">
    <location>
        <begin position="67"/>
        <end position="121"/>
    </location>
</feature>
<reference evidence="3 4" key="1">
    <citation type="submission" date="2024-04" db="EMBL/GenBank/DDBJ databases">
        <title>Tritrichomonas musculus Genome.</title>
        <authorList>
            <person name="Alves-Ferreira E."/>
            <person name="Grigg M."/>
            <person name="Lorenzi H."/>
            <person name="Galac M."/>
        </authorList>
    </citation>
    <scope>NUCLEOTIDE SEQUENCE [LARGE SCALE GENOMIC DNA]</scope>
    <source>
        <strain evidence="3 4">EAF2021</strain>
    </source>
</reference>
<dbReference type="PROSITE" id="PS51294">
    <property type="entry name" value="HTH_MYB"/>
    <property type="match status" value="2"/>
</dbReference>
<dbReference type="InterPro" id="IPR009057">
    <property type="entry name" value="Homeodomain-like_sf"/>
</dbReference>
<feature type="domain" description="HTH myb-type" evidence="2">
    <location>
        <begin position="16"/>
        <end position="66"/>
    </location>
</feature>
<dbReference type="Pfam" id="PF13921">
    <property type="entry name" value="Myb_DNA-bind_6"/>
    <property type="match status" value="1"/>
</dbReference>
<dbReference type="PROSITE" id="PS50090">
    <property type="entry name" value="MYB_LIKE"/>
    <property type="match status" value="2"/>
</dbReference>
<dbReference type="InterPro" id="IPR017930">
    <property type="entry name" value="Myb_dom"/>
</dbReference>
<evidence type="ECO:0000259" key="1">
    <source>
        <dbReference type="PROSITE" id="PS50090"/>
    </source>
</evidence>
<dbReference type="Gene3D" id="1.10.10.60">
    <property type="entry name" value="Homeodomain-like"/>
    <property type="match status" value="2"/>
</dbReference>
<name>A0ABR2KFP7_9EUKA</name>
<protein>
    <recommendedName>
        <fullName evidence="5">Myb-like DNA-binding domain containing protein</fullName>
    </recommendedName>
</protein>
<dbReference type="PANTHER" id="PTHR45614">
    <property type="entry name" value="MYB PROTEIN-RELATED"/>
    <property type="match status" value="1"/>
</dbReference>
<proteinExistence type="predicted"/>
<dbReference type="EMBL" id="JAPFFF010000005">
    <property type="protein sequence ID" value="KAK8889949.1"/>
    <property type="molecule type" value="Genomic_DNA"/>
</dbReference>
<keyword evidence="4" id="KW-1185">Reference proteome</keyword>
<dbReference type="SMART" id="SM00717">
    <property type="entry name" value="SANT"/>
    <property type="match status" value="2"/>
</dbReference>
<evidence type="ECO:0000259" key="2">
    <source>
        <dbReference type="PROSITE" id="PS51294"/>
    </source>
</evidence>
<evidence type="ECO:0008006" key="5">
    <source>
        <dbReference type="Google" id="ProtNLM"/>
    </source>
</evidence>
<dbReference type="InterPro" id="IPR050560">
    <property type="entry name" value="MYB_TF"/>
</dbReference>